<dbReference type="PRINTS" id="PR00149">
    <property type="entry name" value="FUMRATELYASE"/>
</dbReference>
<evidence type="ECO:0000256" key="2">
    <source>
        <dbReference type="SAM" id="Coils"/>
    </source>
</evidence>
<dbReference type="PANTHER" id="PTHR43172">
    <property type="entry name" value="ADENYLOSUCCINATE LYASE"/>
    <property type="match status" value="1"/>
</dbReference>
<organism evidence="4 5">
    <name type="scientific">Roseisalinus antarcticus</name>
    <dbReference type="NCBI Taxonomy" id="254357"/>
    <lineage>
        <taxon>Bacteria</taxon>
        <taxon>Pseudomonadati</taxon>
        <taxon>Pseudomonadota</taxon>
        <taxon>Alphaproteobacteria</taxon>
        <taxon>Rhodobacterales</taxon>
        <taxon>Roseobacteraceae</taxon>
        <taxon>Roseisalinus</taxon>
    </lineage>
</organism>
<feature type="coiled-coil region" evidence="2">
    <location>
        <begin position="118"/>
        <end position="145"/>
    </location>
</feature>
<sequence length="451" mass="46684">MAASLFDSAIYRDLVTDRETAALFSDSAEVRAMLIVLGALARAQGAAGVIPEISAGAIHRASMELQIDPGGLARATGRDAVAVPELARQFRDLMQAPEHAQWVHFGATSQDIMDTALALRLRQVLARAEDRLAALMLALARQAEAHATLPMAGRTFGQAATPTSFGAVAAGWGGALPALADRLDALRPLLLTTQLAGSAGTLSAMAPETAQAVRAGFADALGLGPARQGGHAVRQPLAALASWATEVTGSLAKMGADLMLMTQTGIAEVRLPASGGSAAMPQKQNPVMPSLLGALAAQTAGLNGVMQAALVHRQQRDGAAWISEWLSLPQICMGLVRSLDVAADLARDLAPLPVRMAANIDDGTGGIFAEALQVRLGETMPPTEAQAQVKALCARMRAEGRGLPDLAREAFPEADLDGLFSPAAQLGLAPADARAFAASARERAEAMTRVA</sequence>
<dbReference type="InterPro" id="IPR000362">
    <property type="entry name" value="Fumarate_lyase_fam"/>
</dbReference>
<dbReference type="InterPro" id="IPR022761">
    <property type="entry name" value="Fumarate_lyase_N"/>
</dbReference>
<dbReference type="AlphaFoldDB" id="A0A1Y5T132"/>
<dbReference type="Gene3D" id="1.10.40.30">
    <property type="entry name" value="Fumarase/aspartase (C-terminal domain)"/>
    <property type="match status" value="1"/>
</dbReference>
<dbReference type="RefSeq" id="WP_085879010.1">
    <property type="nucleotide sequence ID" value="NZ_FWFZ01000009.1"/>
</dbReference>
<dbReference type="OrthoDB" id="9768878at2"/>
<evidence type="ECO:0000313" key="5">
    <source>
        <dbReference type="Proteomes" id="UP000193900"/>
    </source>
</evidence>
<dbReference type="PRINTS" id="PR00145">
    <property type="entry name" value="ARGSUCLYASE"/>
</dbReference>
<keyword evidence="2" id="KW-0175">Coiled coil</keyword>
<dbReference type="InterPro" id="IPR008948">
    <property type="entry name" value="L-Aspartase-like"/>
</dbReference>
<dbReference type="Gene3D" id="1.20.200.10">
    <property type="entry name" value="Fumarase/aspartase (Central domain)"/>
    <property type="match status" value="1"/>
</dbReference>
<evidence type="ECO:0000313" key="4">
    <source>
        <dbReference type="EMBL" id="SLN49646.1"/>
    </source>
</evidence>
<dbReference type="EC" id="5.5.1.2" evidence="4"/>
<dbReference type="Pfam" id="PF00206">
    <property type="entry name" value="Lyase_1"/>
    <property type="match status" value="1"/>
</dbReference>
<dbReference type="GO" id="GO:0047472">
    <property type="term" value="F:3-carboxy-cis,cis-muconate cycloisomerase activity"/>
    <property type="evidence" value="ECO:0007669"/>
    <property type="project" value="UniProtKB-EC"/>
</dbReference>
<evidence type="ECO:0000259" key="3">
    <source>
        <dbReference type="Pfam" id="PF00206"/>
    </source>
</evidence>
<dbReference type="GO" id="GO:0016829">
    <property type="term" value="F:lyase activity"/>
    <property type="evidence" value="ECO:0007669"/>
    <property type="project" value="UniProtKB-ARBA"/>
</dbReference>
<gene>
    <name evidence="4" type="primary">pcaB</name>
    <name evidence="4" type="ORF">ROA7023_02142</name>
</gene>
<accession>A0A1Y5T132</accession>
<evidence type="ECO:0000256" key="1">
    <source>
        <dbReference type="ARBA" id="ARBA00034772"/>
    </source>
</evidence>
<dbReference type="InterPro" id="IPR020557">
    <property type="entry name" value="Fumarate_lyase_CS"/>
</dbReference>
<keyword evidence="4" id="KW-0413">Isomerase</keyword>
<dbReference type="PROSITE" id="PS00163">
    <property type="entry name" value="FUMARATE_LYASES"/>
    <property type="match status" value="1"/>
</dbReference>
<protein>
    <submittedName>
        <fullName evidence="4">3-carboxy-cis,cis-muconate cycloisomerase</fullName>
        <ecNumber evidence="4">5.5.1.2</ecNumber>
    </submittedName>
</protein>
<keyword evidence="5" id="KW-1185">Reference proteome</keyword>
<reference evidence="4 5" key="1">
    <citation type="submission" date="2017-03" db="EMBL/GenBank/DDBJ databases">
        <authorList>
            <person name="Afonso C.L."/>
            <person name="Miller P.J."/>
            <person name="Scott M.A."/>
            <person name="Spackman E."/>
            <person name="Goraichik I."/>
            <person name="Dimitrov K.M."/>
            <person name="Suarez D.L."/>
            <person name="Swayne D.E."/>
        </authorList>
    </citation>
    <scope>NUCLEOTIDE SEQUENCE [LARGE SCALE GENOMIC DNA]</scope>
    <source>
        <strain evidence="4 5">CECT 7023</strain>
    </source>
</reference>
<dbReference type="SUPFAM" id="SSF48557">
    <property type="entry name" value="L-aspartase-like"/>
    <property type="match status" value="1"/>
</dbReference>
<comment type="similarity">
    <text evidence="1">Belongs to the class-II fumarase/aspartase family.</text>
</comment>
<name>A0A1Y5T132_9RHOB</name>
<dbReference type="Proteomes" id="UP000193900">
    <property type="component" value="Unassembled WGS sequence"/>
</dbReference>
<feature type="domain" description="Fumarate lyase N-terminal" evidence="3">
    <location>
        <begin position="24"/>
        <end position="300"/>
    </location>
</feature>
<dbReference type="PANTHER" id="PTHR43172:SF2">
    <property type="entry name" value="ADENYLOSUCCINATE LYASE C-TERMINAL DOMAIN-CONTAINING PROTEIN"/>
    <property type="match status" value="1"/>
</dbReference>
<dbReference type="EMBL" id="FWFZ01000009">
    <property type="protein sequence ID" value="SLN49646.1"/>
    <property type="molecule type" value="Genomic_DNA"/>
</dbReference>
<proteinExistence type="inferred from homology"/>